<feature type="transmembrane region" description="Helical" evidence="1">
    <location>
        <begin position="12"/>
        <end position="33"/>
    </location>
</feature>
<proteinExistence type="predicted"/>
<evidence type="ECO:0000256" key="1">
    <source>
        <dbReference type="SAM" id="Phobius"/>
    </source>
</evidence>
<gene>
    <name evidence="2" type="ORF">ACFSBX_06485</name>
</gene>
<comment type="caution">
    <text evidence="2">The sequence shown here is derived from an EMBL/GenBank/DDBJ whole genome shotgun (WGS) entry which is preliminary data.</text>
</comment>
<evidence type="ECO:0008006" key="4">
    <source>
        <dbReference type="Google" id="ProtNLM"/>
    </source>
</evidence>
<dbReference type="RefSeq" id="WP_256419828.1">
    <property type="nucleotide sequence ID" value="NZ_JANHDI010000001.1"/>
</dbReference>
<dbReference type="Proteomes" id="UP001597085">
    <property type="component" value="Unassembled WGS sequence"/>
</dbReference>
<keyword evidence="1" id="KW-0812">Transmembrane</keyword>
<reference evidence="2 3" key="1">
    <citation type="journal article" date="2019" name="Int. J. Syst. Evol. Microbiol.">
        <title>The Global Catalogue of Microorganisms (GCM) 10K type strain sequencing project: providing services to taxonomists for standard genome sequencing and annotation.</title>
        <authorList>
            <consortium name="The Broad Institute Genomics Platform"/>
            <consortium name="The Broad Institute Genome Sequencing Center for Infectious Disease"/>
            <person name="Wu L."/>
            <person name="Ma J."/>
        </authorList>
    </citation>
    <scope>NUCLEOTIDE SEQUENCE [LARGE SCALE GENOMIC DNA]</scope>
    <source>
        <strain evidence="2 3">CGMCC 1.12121</strain>
    </source>
</reference>
<dbReference type="AlphaFoldDB" id="A0ABD6CL68"/>
<keyword evidence="3" id="KW-1185">Reference proteome</keyword>
<keyword evidence="1" id="KW-0472">Membrane</keyword>
<keyword evidence="1" id="KW-1133">Transmembrane helix</keyword>
<evidence type="ECO:0000313" key="3">
    <source>
        <dbReference type="Proteomes" id="UP001597085"/>
    </source>
</evidence>
<dbReference type="EMBL" id="JBHUDK010000005">
    <property type="protein sequence ID" value="MFD1598602.1"/>
    <property type="molecule type" value="Genomic_DNA"/>
</dbReference>
<name>A0ABD6CL68_9EURY</name>
<dbReference type="InterPro" id="IPR055895">
    <property type="entry name" value="DUF7472"/>
</dbReference>
<accession>A0ABD6CL68</accession>
<organism evidence="2 3">
    <name type="scientific">Halobellus rarus</name>
    <dbReference type="NCBI Taxonomy" id="1126237"/>
    <lineage>
        <taxon>Archaea</taxon>
        <taxon>Methanobacteriati</taxon>
        <taxon>Methanobacteriota</taxon>
        <taxon>Stenosarchaea group</taxon>
        <taxon>Halobacteria</taxon>
        <taxon>Halobacteriales</taxon>
        <taxon>Haloferacaceae</taxon>
        <taxon>Halobellus</taxon>
    </lineage>
</organism>
<evidence type="ECO:0000313" key="2">
    <source>
        <dbReference type="EMBL" id="MFD1598602.1"/>
    </source>
</evidence>
<protein>
    <recommendedName>
        <fullName evidence="4">Transporter</fullName>
    </recommendedName>
</protein>
<feature type="transmembrane region" description="Helical" evidence="1">
    <location>
        <begin position="39"/>
        <end position="62"/>
    </location>
</feature>
<dbReference type="Pfam" id="PF24284">
    <property type="entry name" value="DUF7472"/>
    <property type="match status" value="1"/>
</dbReference>
<sequence>MDIDAAMRRKIVVSIVSVGAFFALFVGIGATFGPDLGETGGLALVGAIALFVLVMAGVGVILQD</sequence>